<dbReference type="InterPro" id="IPR000424">
    <property type="entry name" value="Primosome_PriB/ssb"/>
</dbReference>
<sequence length="155" mass="17886">MIDLFTGHRTKTEVQARVGWIGELMNKDGKYFISFNLVSHIFKNVEWYSCIAYDEKAKLIDRFAQLGTEIFIGGYNRTDSWTDKDGVEKKKTNIVVRELGFIAKTKSELNYNDYEPKAFNHEMSEEDNQAAIEIAKKVLTVEGYVITKPTEESDK</sequence>
<dbReference type="GO" id="GO:0003697">
    <property type="term" value="F:single-stranded DNA binding"/>
    <property type="evidence" value="ECO:0007669"/>
    <property type="project" value="InterPro"/>
</dbReference>
<accession>V5TAF6</accession>
<evidence type="ECO:0008006" key="4">
    <source>
        <dbReference type="Google" id="ProtNLM"/>
    </source>
</evidence>
<keyword evidence="1 2" id="KW-0238">DNA-binding</keyword>
<dbReference type="RefSeq" id="WP_023893571.1">
    <property type="nucleotide sequence ID" value="NC_023026.1"/>
</dbReference>
<geneLocation type="plasmid" evidence="3">
    <name>pFNPA10</name>
</geneLocation>
<dbReference type="InterPro" id="IPR012340">
    <property type="entry name" value="NA-bd_OB-fold"/>
</dbReference>
<dbReference type="EMBL" id="KF640086">
    <property type="protein sequence ID" value="AHB60789.1"/>
    <property type="molecule type" value="Genomic_DNA"/>
</dbReference>
<dbReference type="AlphaFoldDB" id="V5TAF6"/>
<dbReference type="Pfam" id="PF00436">
    <property type="entry name" value="SSB"/>
    <property type="match status" value="1"/>
</dbReference>
<dbReference type="SUPFAM" id="SSF50249">
    <property type="entry name" value="Nucleic acid-binding proteins"/>
    <property type="match status" value="1"/>
</dbReference>
<gene>
    <name evidence="3" type="ORF">N894_0021</name>
</gene>
<dbReference type="PROSITE" id="PS50935">
    <property type="entry name" value="SSB"/>
    <property type="match status" value="1"/>
</dbReference>
<organism evidence="3">
    <name type="scientific">Francisella tularensis subsp. novicida PA10-7858</name>
    <dbReference type="NCBI Taxonomy" id="1386968"/>
    <lineage>
        <taxon>Bacteria</taxon>
        <taxon>Pseudomonadati</taxon>
        <taxon>Pseudomonadota</taxon>
        <taxon>Gammaproteobacteria</taxon>
        <taxon>Thiotrichales</taxon>
        <taxon>Francisellaceae</taxon>
        <taxon>Francisella</taxon>
    </lineage>
</organism>
<dbReference type="Gene3D" id="2.40.50.140">
    <property type="entry name" value="Nucleic acid-binding proteins"/>
    <property type="match status" value="1"/>
</dbReference>
<evidence type="ECO:0000256" key="2">
    <source>
        <dbReference type="PROSITE-ProRule" id="PRU00252"/>
    </source>
</evidence>
<keyword evidence="3" id="KW-0614">Plasmid</keyword>
<proteinExistence type="predicted"/>
<reference evidence="3" key="1">
    <citation type="journal article" date="2014" name="Genome">
        <title>Comparative analyses of a putative Francisella conjugative element.</title>
        <authorList>
            <person name="Siddaramappa S."/>
            <person name="Challacombe J.F."/>
            <person name="Petersen J.M."/>
            <person name="Pillai S."/>
            <person name="Kuske C.R."/>
        </authorList>
    </citation>
    <scope>NUCLEOTIDE SEQUENCE</scope>
    <source>
        <strain evidence="3">PA10-7858</strain>
        <plasmid evidence="3">pFNPA10</plasmid>
    </source>
</reference>
<protein>
    <recommendedName>
        <fullName evidence="4">Single-stranded DNA-binding protein</fullName>
    </recommendedName>
</protein>
<evidence type="ECO:0000256" key="1">
    <source>
        <dbReference type="ARBA" id="ARBA00023125"/>
    </source>
</evidence>
<evidence type="ECO:0000313" key="3">
    <source>
        <dbReference type="EMBL" id="AHB60789.1"/>
    </source>
</evidence>
<name>V5TAF6_FRANO</name>
<dbReference type="CDD" id="cd04496">
    <property type="entry name" value="SSB_OBF"/>
    <property type="match status" value="1"/>
</dbReference>